<proteinExistence type="inferred from homology"/>
<evidence type="ECO:0008006" key="11">
    <source>
        <dbReference type="Google" id="ProtNLM"/>
    </source>
</evidence>
<keyword evidence="5 8" id="KW-1133">Transmembrane helix</keyword>
<evidence type="ECO:0000256" key="8">
    <source>
        <dbReference type="SAM" id="Phobius"/>
    </source>
</evidence>
<evidence type="ECO:0000256" key="7">
    <source>
        <dbReference type="RuleBase" id="RU003879"/>
    </source>
</evidence>
<dbReference type="InterPro" id="IPR003400">
    <property type="entry name" value="ExbD"/>
</dbReference>
<comment type="subcellular location">
    <subcellularLocation>
        <location evidence="1">Cell membrane</location>
        <topology evidence="1">Single-pass membrane protein</topology>
    </subcellularLocation>
    <subcellularLocation>
        <location evidence="7">Cell membrane</location>
        <topology evidence="7">Single-pass type II membrane protein</topology>
    </subcellularLocation>
</comment>
<keyword evidence="3" id="KW-1003">Cell membrane</keyword>
<keyword evidence="7" id="KW-0653">Protein transport</keyword>
<evidence type="ECO:0000256" key="2">
    <source>
        <dbReference type="ARBA" id="ARBA00005811"/>
    </source>
</evidence>
<dbReference type="GO" id="GO:0005886">
    <property type="term" value="C:plasma membrane"/>
    <property type="evidence" value="ECO:0007669"/>
    <property type="project" value="UniProtKB-SubCell"/>
</dbReference>
<organism evidence="9 10">
    <name type="scientific">Ramlibacter tataouinensis</name>
    <dbReference type="NCBI Taxonomy" id="94132"/>
    <lineage>
        <taxon>Bacteria</taxon>
        <taxon>Pseudomonadati</taxon>
        <taxon>Pseudomonadota</taxon>
        <taxon>Betaproteobacteria</taxon>
        <taxon>Burkholderiales</taxon>
        <taxon>Comamonadaceae</taxon>
        <taxon>Ramlibacter</taxon>
    </lineage>
</organism>
<keyword evidence="4 7" id="KW-0812">Transmembrane</keyword>
<dbReference type="AlphaFoldDB" id="A0A127JUJ5"/>
<evidence type="ECO:0000256" key="4">
    <source>
        <dbReference type="ARBA" id="ARBA00022692"/>
    </source>
</evidence>
<evidence type="ECO:0000256" key="6">
    <source>
        <dbReference type="ARBA" id="ARBA00023136"/>
    </source>
</evidence>
<dbReference type="Proteomes" id="UP000070433">
    <property type="component" value="Chromosome"/>
</dbReference>
<dbReference type="Pfam" id="PF02472">
    <property type="entry name" value="ExbD"/>
    <property type="match status" value="1"/>
</dbReference>
<evidence type="ECO:0000256" key="3">
    <source>
        <dbReference type="ARBA" id="ARBA00022475"/>
    </source>
</evidence>
<protein>
    <recommendedName>
        <fullName evidence="11">Biopolymer transporter ExbD</fullName>
    </recommendedName>
</protein>
<accession>A0A127JUJ5</accession>
<evidence type="ECO:0000256" key="5">
    <source>
        <dbReference type="ARBA" id="ARBA00022989"/>
    </source>
</evidence>
<keyword evidence="7" id="KW-0813">Transport</keyword>
<evidence type="ECO:0000313" key="10">
    <source>
        <dbReference type="Proteomes" id="UP000070433"/>
    </source>
</evidence>
<keyword evidence="10" id="KW-1185">Reference proteome</keyword>
<evidence type="ECO:0000256" key="1">
    <source>
        <dbReference type="ARBA" id="ARBA00004162"/>
    </source>
</evidence>
<dbReference type="OrthoDB" id="9150865at2"/>
<dbReference type="GO" id="GO:0015031">
    <property type="term" value="P:protein transport"/>
    <property type="evidence" value="ECO:0007669"/>
    <property type="project" value="UniProtKB-KW"/>
</dbReference>
<keyword evidence="6 8" id="KW-0472">Membrane</keyword>
<sequence length="161" mass="17773">MQKRKRPESEELELTTLLNIMVVLVSFLLLSAVFSKITIQEINMPPLGGSTEANKETPPVVIEVILRKESLEIGNGTKVTDRLPKAGDKYDTAMLSQKLKLLKDQNPGKRDVILLMEPDIDYAAMIGVMDALKFAEVPARREGSSPLRITLFPNVTVGDAP</sequence>
<dbReference type="EMBL" id="CP010951">
    <property type="protein sequence ID" value="AMO23698.1"/>
    <property type="molecule type" value="Genomic_DNA"/>
</dbReference>
<dbReference type="GO" id="GO:0022857">
    <property type="term" value="F:transmembrane transporter activity"/>
    <property type="evidence" value="ECO:0007669"/>
    <property type="project" value="InterPro"/>
</dbReference>
<reference evidence="9 10" key="1">
    <citation type="journal article" date="2014" name="Int. J. Syst. Evol. Microbiol.">
        <title>Ramlibacter solisilvae sp. nov., isolated from forest soil, and emended description of the genus Ramlibacter.</title>
        <authorList>
            <person name="Lee H.J."/>
            <person name="Lee S.H."/>
            <person name="Lee S.S."/>
            <person name="Lee J.S."/>
            <person name="Kim Y."/>
            <person name="Kim S.C."/>
            <person name="Jeon C.O."/>
        </authorList>
    </citation>
    <scope>NUCLEOTIDE SEQUENCE [LARGE SCALE GENOMIC DNA]</scope>
    <source>
        <strain evidence="9 10">5-10</strain>
    </source>
</reference>
<feature type="transmembrane region" description="Helical" evidence="8">
    <location>
        <begin position="12"/>
        <end position="34"/>
    </location>
</feature>
<name>A0A127JUJ5_9BURK</name>
<gene>
    <name evidence="9" type="ORF">UC35_13475</name>
</gene>
<evidence type="ECO:0000313" key="9">
    <source>
        <dbReference type="EMBL" id="AMO23698.1"/>
    </source>
</evidence>
<comment type="similarity">
    <text evidence="2 7">Belongs to the ExbD/TolR family.</text>
</comment>